<keyword evidence="4" id="KW-1185">Reference proteome</keyword>
<dbReference type="InterPro" id="IPR026636">
    <property type="entry name" value="MPHOSPH9"/>
</dbReference>
<feature type="compositionally biased region" description="Low complexity" evidence="2">
    <location>
        <begin position="875"/>
        <end position="893"/>
    </location>
</feature>
<dbReference type="Proteomes" id="UP000233020">
    <property type="component" value="Unplaced"/>
</dbReference>
<feature type="region of interest" description="Disordered" evidence="2">
    <location>
        <begin position="784"/>
        <end position="819"/>
    </location>
</feature>
<gene>
    <name evidence="3" type="primary">MPHOSPH9</name>
</gene>
<feature type="region of interest" description="Disordered" evidence="2">
    <location>
        <begin position="1"/>
        <end position="52"/>
    </location>
</feature>
<feature type="region of interest" description="Disordered" evidence="2">
    <location>
        <begin position="834"/>
        <end position="900"/>
    </location>
</feature>
<evidence type="ECO:0000313" key="4">
    <source>
        <dbReference type="Proteomes" id="UP000233020"/>
    </source>
</evidence>
<dbReference type="AlphaFoldDB" id="A0A2K5D2D7"/>
<feature type="region of interest" description="Disordered" evidence="2">
    <location>
        <begin position="268"/>
        <end position="320"/>
    </location>
</feature>
<name>A0A2K5D2D7_AOTNA</name>
<dbReference type="PANTHER" id="PTHR14926:SF1">
    <property type="entry name" value="M-PHASE PHOSPHOPROTEIN 9"/>
    <property type="match status" value="1"/>
</dbReference>
<keyword evidence="1" id="KW-0175">Coiled coil</keyword>
<evidence type="ECO:0000313" key="3">
    <source>
        <dbReference type="Ensembl" id="ENSANAP00000015123.1"/>
    </source>
</evidence>
<sequence length="1109" mass="124990">MEEFDLVKTLHKTSSVESDKNSPHFLGLNLNTDRSGPHLSTNGVSSFSGKTRPSVIQGSVEVLTSLMQELQNSGKTDSELWKNCEHIQEEIKNLVKLQTSSASWTSCDRNSSSKQVSSESQMGFFSESSEKNESVISYPESKEPEMQQEMSTSQLDCNVDSSSVSSGYGTFCISELNPYKSQDPKEFMEHVDVPKGQYVAPVVPADSLVDDVKNESFYIQTPEECCASLREDISLFPGEFEHNFLGENKVSEVYSGKTNSKSITSWAQKLKQNQPKRSHVEDGGSRSKQGNEQSKKTPTEKSDFATHPRAFYLSKPDETPNAWMSDSGTGLTYWKLEEKDTYHSLPETLEKTLVSLSSTDVSPNQSNTSNEMKLPSLKDIYYKKQRENKQLPERNLTSASNPNHPPEVLTLDPTLHMKPKQQISGIPLHSLPNALDDRASPVDSWKNQTFQNESRTSSTFPSVYTITSNDISVNTVDEENTVMVASASVSQSQLPGTANSVPECISLTSLEDPVILSKIRQNLKEKHARHIADLRAYYESEINSLKQKLEAKEISAVEDWKITNQILVDRCGQLDSALHEATIRVRTLENKNNLLEIEVNDLRERFSAASSASKILQERIEEMRTSSKEKDNTIVRLKSTLQDLEEAFENAYKLSDDKEARLKQENKMFQDLLGEYESLGKEHGRVKDALNTTENKLLDAYTQISDLKRMISKLEAQVKQVEHENMLSLRHNSRTHVRPSRANTLATSDVSRRKWLIPGAEYSIFTGQPLDTQDSNVDNQLEETCIPGYRSPPEKDSSPGSSSTSLLIKKQRETSDTPIMRALKEVDEGKIFKNWGTQTEKEDTSNKLVNPRQTESSVFASRSPEKCAQQRQKRLNSASQRSSSLPPSNRKSSTPTKREIMLTPVTVAYSPKRSPKENLSPGFSHLLSKNESSPIRFDILLDDLDTVPVSTLQRTNPRKQLQFLPLDDSEEKTYSEKATDNHVNRSFCPELLPNGVKKVSVRTAWEKNKSVSYEQCKPVSVTPQGNDFEYTAKIRTLAETERFFDELTKEKDQIEAALSRMPSPGGRITLQTRLNQEALEDRLEKINRELGSVRMTLKKFHVLRTSANL</sequence>
<feature type="coiled-coil region" evidence="1">
    <location>
        <begin position="578"/>
        <end position="661"/>
    </location>
</feature>
<feature type="compositionally biased region" description="Basic and acidic residues" evidence="2">
    <location>
        <begin position="293"/>
        <end position="306"/>
    </location>
</feature>
<evidence type="ECO:0000256" key="1">
    <source>
        <dbReference type="SAM" id="Coils"/>
    </source>
</evidence>
<protein>
    <submittedName>
        <fullName evidence="3">M-phase phosphoprotein 9</fullName>
    </submittedName>
</protein>
<proteinExistence type="predicted"/>
<evidence type="ECO:0000256" key="2">
    <source>
        <dbReference type="SAM" id="MobiDB-lite"/>
    </source>
</evidence>
<feature type="compositionally biased region" description="Polar residues" evidence="2">
    <location>
        <begin position="29"/>
        <end position="52"/>
    </location>
</feature>
<accession>A0A2K5D2D7</accession>
<feature type="coiled-coil region" evidence="1">
    <location>
        <begin position="1037"/>
        <end position="1096"/>
    </location>
</feature>
<dbReference type="GeneTree" id="ENSGT00500000044984"/>
<feature type="compositionally biased region" description="Polar residues" evidence="2">
    <location>
        <begin position="846"/>
        <end position="860"/>
    </location>
</feature>
<reference evidence="3" key="2">
    <citation type="submission" date="2025-09" db="UniProtKB">
        <authorList>
            <consortium name="Ensembl"/>
        </authorList>
    </citation>
    <scope>IDENTIFICATION</scope>
</reference>
<feature type="coiled-coil region" evidence="1">
    <location>
        <begin position="697"/>
        <end position="724"/>
    </location>
</feature>
<feature type="compositionally biased region" description="Polar residues" evidence="2">
    <location>
        <begin position="357"/>
        <end position="371"/>
    </location>
</feature>
<feature type="region of interest" description="Disordered" evidence="2">
    <location>
        <begin position="357"/>
        <end position="376"/>
    </location>
</feature>
<organism evidence="3 4">
    <name type="scientific">Aotus nancymaae</name>
    <name type="common">Ma's night monkey</name>
    <dbReference type="NCBI Taxonomy" id="37293"/>
    <lineage>
        <taxon>Eukaryota</taxon>
        <taxon>Metazoa</taxon>
        <taxon>Chordata</taxon>
        <taxon>Craniata</taxon>
        <taxon>Vertebrata</taxon>
        <taxon>Euteleostomi</taxon>
        <taxon>Mammalia</taxon>
        <taxon>Eutheria</taxon>
        <taxon>Euarchontoglires</taxon>
        <taxon>Primates</taxon>
        <taxon>Haplorrhini</taxon>
        <taxon>Platyrrhini</taxon>
        <taxon>Aotidae</taxon>
        <taxon>Aotus</taxon>
    </lineage>
</organism>
<feature type="region of interest" description="Disordered" evidence="2">
    <location>
        <begin position="104"/>
        <end position="135"/>
    </location>
</feature>
<dbReference type="Ensembl" id="ENSANAT00000032960.1">
    <property type="protein sequence ID" value="ENSANAP00000015123.1"/>
    <property type="gene ID" value="ENSANAG00000025443.1"/>
</dbReference>
<dbReference type="GO" id="GO:0005814">
    <property type="term" value="C:centriole"/>
    <property type="evidence" value="ECO:0007669"/>
    <property type="project" value="TreeGrafter"/>
</dbReference>
<dbReference type="PANTHER" id="PTHR14926">
    <property type="entry name" value="M-PHASE PHOSPHOPROTEIN 9"/>
    <property type="match status" value="1"/>
</dbReference>
<reference evidence="3" key="1">
    <citation type="submission" date="2025-08" db="UniProtKB">
        <authorList>
            <consortium name="Ensembl"/>
        </authorList>
    </citation>
    <scope>IDENTIFICATION</scope>
</reference>